<dbReference type="HOGENOM" id="CLU_037803_3_0_9"/>
<dbReference type="Gene3D" id="3.90.1150.60">
    <property type="entry name" value="Methioning gamme-lyase, C-terminal domain"/>
    <property type="match status" value="1"/>
</dbReference>
<dbReference type="PANTHER" id="PTHR46658">
    <property type="entry name" value="CYS OR MET METABOLISM PYRIDOXAL-PHOSPHATE-DEPENDENT ENZYME"/>
    <property type="match status" value="1"/>
</dbReference>
<dbReference type="SUPFAM" id="SSF53383">
    <property type="entry name" value="PLP-dependent transferases"/>
    <property type="match status" value="1"/>
</dbReference>
<name>A0A0F4KRY4_9LACO</name>
<gene>
    <name evidence="1" type="ORF">JG29_06150</name>
</gene>
<evidence type="ECO:0000313" key="2">
    <source>
        <dbReference type="Proteomes" id="UP000033695"/>
    </source>
</evidence>
<dbReference type="EMBL" id="JXBZ01000005">
    <property type="protein sequence ID" value="KJY49165.1"/>
    <property type="molecule type" value="Genomic_DNA"/>
</dbReference>
<evidence type="ECO:0000313" key="1">
    <source>
        <dbReference type="EMBL" id="KJY49165.1"/>
    </source>
</evidence>
<keyword evidence="2" id="KW-1185">Reference proteome</keyword>
<dbReference type="RefSeq" id="WP_045922466.1">
    <property type="nucleotide sequence ID" value="NZ_JBHTHW010000003.1"/>
</dbReference>
<dbReference type="AlphaFoldDB" id="A0A0F4KRY4"/>
<dbReference type="InterPro" id="IPR015421">
    <property type="entry name" value="PyrdxlP-dep_Trfase_major"/>
</dbReference>
<sequence length="416" mass="45769">MDWKQKLPIKIQQAVQKVDQQIQPQIEEINRRIDNNQAKVLEAFTDQHVAESHLSGSTGYGHFDEGRQTLDKVYAQVFKTPAALVRPQFVSGTHTIAVGLFGCLKPGQKLLYITGKPYDTLQEVIGKNAQQPGSLKEYGVQFKYQPLNAQKNVDYEHLDATLQEFQPDVVAIQRSRGYEVRPSYTVNQIAAMISFVKQRCPQTIIFVDNCYGEFSEEHEPTEYGADLMAGSLYKNAGGGLATTGGYLVGRKDLIEQAAIRLTAPGIGSQEGATGPYLRGMIEGFFLAPQVTGNAIKGAIFTAALLEQLGFEVTPKWNEERTDLIQTIVLGSGEKMVQFARAIQKYSPIDSFVSPEASEMDGYEDKIIMAAGTFVEGSTIELSADGPLRPPYALYLQGGLTYSHVRIAVARACAEIL</sequence>
<accession>A0A0F4KRY4</accession>
<dbReference type="Pfam" id="PF06838">
    <property type="entry name" value="Met_gamma_lyase"/>
    <property type="match status" value="1"/>
</dbReference>
<proteinExistence type="predicted"/>
<dbReference type="InterPro" id="IPR009651">
    <property type="entry name" value="Met_g_lyase_put"/>
</dbReference>
<dbReference type="PATRIC" id="fig|1218508.4.peg.630"/>
<dbReference type="Proteomes" id="UP000033695">
    <property type="component" value="Unassembled WGS sequence"/>
</dbReference>
<dbReference type="Gene3D" id="3.40.640.10">
    <property type="entry name" value="Type I PLP-dependent aspartate aminotransferase-like (Major domain)"/>
    <property type="match status" value="1"/>
</dbReference>
<comment type="caution">
    <text evidence="1">The sequence shown here is derived from an EMBL/GenBank/DDBJ whole genome shotgun (WGS) entry which is preliminary data.</text>
</comment>
<dbReference type="OrthoDB" id="9764766at2"/>
<organism evidence="1 2">
    <name type="scientific">Bombilactobacillus mellis</name>
    <dbReference type="NCBI Taxonomy" id="1218508"/>
    <lineage>
        <taxon>Bacteria</taxon>
        <taxon>Bacillati</taxon>
        <taxon>Bacillota</taxon>
        <taxon>Bacilli</taxon>
        <taxon>Lactobacillales</taxon>
        <taxon>Lactobacillaceae</taxon>
        <taxon>Bombilactobacillus</taxon>
    </lineage>
</organism>
<dbReference type="PANTHER" id="PTHR46658:SF1">
    <property type="entry name" value="CYS OR MET METABOLISM PYRIDOXAL-PHOSPHATE-DEPENDENT ENZYME"/>
    <property type="match status" value="1"/>
</dbReference>
<dbReference type="InterPro" id="IPR015424">
    <property type="entry name" value="PyrdxlP-dep_Trfase"/>
</dbReference>
<reference evidence="1 2" key="1">
    <citation type="submission" date="2014-12" db="EMBL/GenBank/DDBJ databases">
        <title>Comparative genomics of the lactic acid bacteria isolated from the honey bee gut.</title>
        <authorList>
            <person name="Ellegaard K.M."/>
            <person name="Tamarit D."/>
            <person name="Javelind E."/>
            <person name="Olofsson T."/>
            <person name="Andersson S.G."/>
            <person name="Vasquez A."/>
        </authorList>
    </citation>
    <scope>NUCLEOTIDE SEQUENCE [LARGE SCALE GENOMIC DNA]</scope>
    <source>
        <strain evidence="1 2">Hon2</strain>
    </source>
</reference>
<protein>
    <submittedName>
        <fullName evidence="1">Aluminum resistance protein</fullName>
    </submittedName>
</protein>
<dbReference type="STRING" id="1218508.JG29_06150"/>